<gene>
    <name evidence="5" type="ORF">HannXRQ_Chr07g0203581</name>
    <name evidence="4" type="ORF">HanXRQr2_Chr07g0313311</name>
</gene>
<dbReference type="InterPro" id="IPR018289">
    <property type="entry name" value="MULE_transposase_dom"/>
</dbReference>
<evidence type="ECO:0000259" key="3">
    <source>
        <dbReference type="PROSITE" id="PS50966"/>
    </source>
</evidence>
<evidence type="ECO:0000313" key="5">
    <source>
        <dbReference type="EMBL" id="OTG21386.1"/>
    </source>
</evidence>
<name>A0A251UES9_HELAN</name>
<keyword evidence="1" id="KW-0862">Zinc</keyword>
<keyword evidence="6" id="KW-1185">Reference proteome</keyword>
<protein>
    <submittedName>
        <fullName evidence="5">Putative zinc finger, SWIM-type, MULE transposase domain, FHY3/FAR1 family</fullName>
    </submittedName>
    <submittedName>
        <fullName evidence="4">Transcription factor interactor and regulator CCHC(Zn) family</fullName>
    </submittedName>
</protein>
<dbReference type="EMBL" id="MNCJ02000322">
    <property type="protein sequence ID" value="KAF5800199.1"/>
    <property type="molecule type" value="Genomic_DNA"/>
</dbReference>
<sequence length="524" mass="59683">MMFVPFTGIDNHNRNVTLGAAILGSETAETYSWLLRAIKNAYGYAPPVIVTDQDPAMKRAIADVWPESRHRLCMWHIMDKLTTKVGAALCSNTDFRKRLSAVVWTDSLLPEAFEAEWAAIIHDFGLTDHEWLTYIYGLRESWIPAYYREEEMSGLMRTSSRSESENHFFGKISNPKCTLVEFLSHFDTAIEAQRHEHRKNDHDTRYTNPGEWSDFVLEKQAAQIYTRTLFFDVQLEIQHAIHRCASVRLDHVGDFIKFFIKDLDQPCSSYFEVMIREEDVTVKCTCNRFEQFGLFCSHIFCVLRILDIREFPKQYILRRWTREAVPNSSPGSILTDGGNPDRSDDVNRCVREISHATEYVVNKLISNFDKLSDFRDHIKQFMSAADEAQINAPPKTRRNRFAELLGVAPESTATIRVPVGTRFKGCGSHKRLKSQKERAVSQSGSKRRQCSLCKKYGHNRVTCWKYNVAGAEAGSSRNAGGNEDTIPEGDAAMVVQGDGTGLNDDDDVFYTSGNDADMDDEEMA</sequence>
<evidence type="ECO:0000313" key="6">
    <source>
        <dbReference type="Proteomes" id="UP000215914"/>
    </source>
</evidence>
<dbReference type="InterPro" id="IPR007527">
    <property type="entry name" value="Znf_SWIM"/>
</dbReference>
<dbReference type="STRING" id="4232.A0A251UES9"/>
<dbReference type="PROSITE" id="PS50966">
    <property type="entry name" value="ZF_SWIM"/>
    <property type="match status" value="1"/>
</dbReference>
<organism evidence="5 6">
    <name type="scientific">Helianthus annuus</name>
    <name type="common">Common sunflower</name>
    <dbReference type="NCBI Taxonomy" id="4232"/>
    <lineage>
        <taxon>Eukaryota</taxon>
        <taxon>Viridiplantae</taxon>
        <taxon>Streptophyta</taxon>
        <taxon>Embryophyta</taxon>
        <taxon>Tracheophyta</taxon>
        <taxon>Spermatophyta</taxon>
        <taxon>Magnoliopsida</taxon>
        <taxon>eudicotyledons</taxon>
        <taxon>Gunneridae</taxon>
        <taxon>Pentapetalae</taxon>
        <taxon>asterids</taxon>
        <taxon>campanulids</taxon>
        <taxon>Asterales</taxon>
        <taxon>Asteraceae</taxon>
        <taxon>Asteroideae</taxon>
        <taxon>Heliantheae alliance</taxon>
        <taxon>Heliantheae</taxon>
        <taxon>Helianthus</taxon>
    </lineage>
</organism>
<dbReference type="Pfam" id="PF10551">
    <property type="entry name" value="MULE"/>
    <property type="match status" value="1"/>
</dbReference>
<dbReference type="PANTHER" id="PTHR47718">
    <property type="entry name" value="OS01G0519700 PROTEIN"/>
    <property type="match status" value="1"/>
</dbReference>
<dbReference type="EMBL" id="CM007896">
    <property type="protein sequence ID" value="OTG21386.1"/>
    <property type="molecule type" value="Genomic_DNA"/>
</dbReference>
<evidence type="ECO:0000256" key="1">
    <source>
        <dbReference type="PROSITE-ProRule" id="PRU00325"/>
    </source>
</evidence>
<dbReference type="Proteomes" id="UP000215914">
    <property type="component" value="Chromosome 7"/>
</dbReference>
<dbReference type="AlphaFoldDB" id="A0A251UES9"/>
<accession>A0A251UES9</accession>
<dbReference type="PANTHER" id="PTHR47718:SF17">
    <property type="entry name" value="PROTEIN FAR1-RELATED SEQUENCE 5-LIKE"/>
    <property type="match status" value="1"/>
</dbReference>
<reference evidence="5" key="2">
    <citation type="submission" date="2017-02" db="EMBL/GenBank/DDBJ databases">
        <title>Sunflower complete genome.</title>
        <authorList>
            <person name="Langlade N."/>
            <person name="Munos S."/>
        </authorList>
    </citation>
    <scope>NUCLEOTIDE SEQUENCE [LARGE SCALE GENOMIC DNA]</scope>
    <source>
        <tissue evidence="5">Leaves</tissue>
    </source>
</reference>
<evidence type="ECO:0000313" key="4">
    <source>
        <dbReference type="EMBL" id="KAF5800199.1"/>
    </source>
</evidence>
<dbReference type="Pfam" id="PF04434">
    <property type="entry name" value="SWIM"/>
    <property type="match status" value="1"/>
</dbReference>
<keyword evidence="1" id="KW-0479">Metal-binding</keyword>
<evidence type="ECO:0000256" key="2">
    <source>
        <dbReference type="SAM" id="MobiDB-lite"/>
    </source>
</evidence>
<feature type="domain" description="SWIM-type" evidence="3">
    <location>
        <begin position="271"/>
        <end position="307"/>
    </location>
</feature>
<dbReference type="Gramene" id="mRNA:HanXRQr2_Chr07g0313311">
    <property type="protein sequence ID" value="mRNA:HanXRQr2_Chr07g0313311"/>
    <property type="gene ID" value="HanXRQr2_Chr07g0313311"/>
</dbReference>
<proteinExistence type="predicted"/>
<reference evidence="4" key="3">
    <citation type="submission" date="2020-06" db="EMBL/GenBank/DDBJ databases">
        <title>Helianthus annuus Genome sequencing and assembly Release 2.</title>
        <authorList>
            <person name="Gouzy J."/>
            <person name="Langlade N."/>
            <person name="Munos S."/>
        </authorList>
    </citation>
    <scope>NUCLEOTIDE SEQUENCE</scope>
    <source>
        <tissue evidence="4">Leaves</tissue>
    </source>
</reference>
<dbReference type="InParanoid" id="A0A251UES9"/>
<keyword evidence="1" id="KW-0863">Zinc-finger</keyword>
<dbReference type="GO" id="GO:0008270">
    <property type="term" value="F:zinc ion binding"/>
    <property type="evidence" value="ECO:0007669"/>
    <property type="project" value="UniProtKB-KW"/>
</dbReference>
<reference evidence="4 6" key="1">
    <citation type="journal article" date="2017" name="Nature">
        <title>The sunflower genome provides insights into oil metabolism, flowering and Asterid evolution.</title>
        <authorList>
            <person name="Badouin H."/>
            <person name="Gouzy J."/>
            <person name="Grassa C.J."/>
            <person name="Murat F."/>
            <person name="Staton S.E."/>
            <person name="Cottret L."/>
            <person name="Lelandais-Briere C."/>
            <person name="Owens G.L."/>
            <person name="Carrere S."/>
            <person name="Mayjonade B."/>
            <person name="Legrand L."/>
            <person name="Gill N."/>
            <person name="Kane N.C."/>
            <person name="Bowers J.E."/>
            <person name="Hubner S."/>
            <person name="Bellec A."/>
            <person name="Berard A."/>
            <person name="Berges H."/>
            <person name="Blanchet N."/>
            <person name="Boniface M.C."/>
            <person name="Brunel D."/>
            <person name="Catrice O."/>
            <person name="Chaidir N."/>
            <person name="Claudel C."/>
            <person name="Donnadieu C."/>
            <person name="Faraut T."/>
            <person name="Fievet G."/>
            <person name="Helmstetter N."/>
            <person name="King M."/>
            <person name="Knapp S.J."/>
            <person name="Lai Z."/>
            <person name="Le Paslier M.C."/>
            <person name="Lippi Y."/>
            <person name="Lorenzon L."/>
            <person name="Mandel J.R."/>
            <person name="Marage G."/>
            <person name="Marchand G."/>
            <person name="Marquand E."/>
            <person name="Bret-Mestries E."/>
            <person name="Morien E."/>
            <person name="Nambeesan S."/>
            <person name="Nguyen T."/>
            <person name="Pegot-Espagnet P."/>
            <person name="Pouilly N."/>
            <person name="Raftis F."/>
            <person name="Sallet E."/>
            <person name="Schiex T."/>
            <person name="Thomas J."/>
            <person name="Vandecasteele C."/>
            <person name="Vares D."/>
            <person name="Vear F."/>
            <person name="Vautrin S."/>
            <person name="Crespi M."/>
            <person name="Mangin B."/>
            <person name="Burke J.M."/>
            <person name="Salse J."/>
            <person name="Munos S."/>
            <person name="Vincourt P."/>
            <person name="Rieseberg L.H."/>
            <person name="Langlade N.B."/>
        </authorList>
    </citation>
    <scope>NUCLEOTIDE SEQUENCE [LARGE SCALE GENOMIC DNA]</scope>
    <source>
        <strain evidence="6">cv. SF193</strain>
        <tissue evidence="4">Leaves</tissue>
    </source>
</reference>
<feature type="region of interest" description="Disordered" evidence="2">
    <location>
        <begin position="494"/>
        <end position="524"/>
    </location>
</feature>